<dbReference type="InterPro" id="IPR003650">
    <property type="entry name" value="Orange_dom"/>
</dbReference>
<name>A0A9D4ISZ9_DREPO</name>
<dbReference type="InterPro" id="IPR050370">
    <property type="entry name" value="HES_HEY"/>
</dbReference>
<reference evidence="6" key="2">
    <citation type="submission" date="2020-11" db="EMBL/GenBank/DDBJ databases">
        <authorList>
            <person name="McCartney M.A."/>
            <person name="Auch B."/>
            <person name="Kono T."/>
            <person name="Mallez S."/>
            <person name="Becker A."/>
            <person name="Gohl D.M."/>
            <person name="Silverstein K.A.T."/>
            <person name="Koren S."/>
            <person name="Bechman K.B."/>
            <person name="Herman A."/>
            <person name="Abrahante J.E."/>
            <person name="Garbe J."/>
        </authorList>
    </citation>
    <scope>NUCLEOTIDE SEQUENCE</scope>
    <source>
        <strain evidence="6">Duluth1</strain>
        <tissue evidence="6">Whole animal</tissue>
    </source>
</reference>
<sequence length="191" mass="21389">MTRVDKADILDLTVLHLQQLQQRNGSVSMATESSVAYQSGFQACAREVMTYLTSQKSPDIKTIKALSDHRQATRPVSQMCVRNKMLVKRQMSTPVRINDVRKMSTYTLNTPDFSPITYASAFPEGYYHGRPFAESNLRISDSSNDSSSDSCYSSMNVSSMENSDVLSEVDVSIGHGDKIGHVIKDSFWRPF</sequence>
<comment type="caution">
    <text evidence="6">The sequence shown here is derived from an EMBL/GenBank/DDBJ whole genome shotgun (WGS) entry which is preliminary data.</text>
</comment>
<feature type="domain" description="Orange" evidence="5">
    <location>
        <begin position="37"/>
        <end position="59"/>
    </location>
</feature>
<keyword evidence="7" id="KW-1185">Reference proteome</keyword>
<keyword evidence="4" id="KW-0539">Nucleus</keyword>
<comment type="subcellular location">
    <subcellularLocation>
        <location evidence="1">Nucleus</location>
    </subcellularLocation>
</comment>
<protein>
    <recommendedName>
        <fullName evidence="5">Orange domain-containing protein</fullName>
    </recommendedName>
</protein>
<evidence type="ECO:0000256" key="1">
    <source>
        <dbReference type="ARBA" id="ARBA00004123"/>
    </source>
</evidence>
<dbReference type="Proteomes" id="UP000828390">
    <property type="component" value="Unassembled WGS sequence"/>
</dbReference>
<keyword evidence="3" id="KW-0804">Transcription</keyword>
<dbReference type="SUPFAM" id="SSF158457">
    <property type="entry name" value="Orange domain-like"/>
    <property type="match status" value="1"/>
</dbReference>
<dbReference type="PANTHER" id="PTHR10985">
    <property type="entry name" value="BASIC HELIX-LOOP-HELIX TRANSCRIPTION FACTOR, HES-RELATED"/>
    <property type="match status" value="1"/>
</dbReference>
<evidence type="ECO:0000259" key="5">
    <source>
        <dbReference type="Pfam" id="PF07527"/>
    </source>
</evidence>
<dbReference type="AlphaFoldDB" id="A0A9D4ISZ9"/>
<evidence type="ECO:0000313" key="7">
    <source>
        <dbReference type="Proteomes" id="UP000828390"/>
    </source>
</evidence>
<evidence type="ECO:0000256" key="3">
    <source>
        <dbReference type="ARBA" id="ARBA00023163"/>
    </source>
</evidence>
<reference evidence="6" key="1">
    <citation type="journal article" date="2019" name="bioRxiv">
        <title>The Genome of the Zebra Mussel, Dreissena polymorpha: A Resource for Invasive Species Research.</title>
        <authorList>
            <person name="McCartney M.A."/>
            <person name="Auch B."/>
            <person name="Kono T."/>
            <person name="Mallez S."/>
            <person name="Zhang Y."/>
            <person name="Obille A."/>
            <person name="Becker A."/>
            <person name="Abrahante J.E."/>
            <person name="Garbe J."/>
            <person name="Badalamenti J.P."/>
            <person name="Herman A."/>
            <person name="Mangelson H."/>
            <person name="Liachko I."/>
            <person name="Sullivan S."/>
            <person name="Sone E.D."/>
            <person name="Koren S."/>
            <person name="Silverstein K.A.T."/>
            <person name="Beckman K.B."/>
            <person name="Gohl D.M."/>
        </authorList>
    </citation>
    <scope>NUCLEOTIDE SEQUENCE</scope>
    <source>
        <strain evidence="6">Duluth1</strain>
        <tissue evidence="6">Whole animal</tissue>
    </source>
</reference>
<evidence type="ECO:0000313" key="6">
    <source>
        <dbReference type="EMBL" id="KAH3785540.1"/>
    </source>
</evidence>
<proteinExistence type="predicted"/>
<gene>
    <name evidence="6" type="ORF">DPMN_163631</name>
</gene>
<organism evidence="6 7">
    <name type="scientific">Dreissena polymorpha</name>
    <name type="common">Zebra mussel</name>
    <name type="synonym">Mytilus polymorpha</name>
    <dbReference type="NCBI Taxonomy" id="45954"/>
    <lineage>
        <taxon>Eukaryota</taxon>
        <taxon>Metazoa</taxon>
        <taxon>Spiralia</taxon>
        <taxon>Lophotrochozoa</taxon>
        <taxon>Mollusca</taxon>
        <taxon>Bivalvia</taxon>
        <taxon>Autobranchia</taxon>
        <taxon>Heteroconchia</taxon>
        <taxon>Euheterodonta</taxon>
        <taxon>Imparidentia</taxon>
        <taxon>Neoheterodontei</taxon>
        <taxon>Myida</taxon>
        <taxon>Dreissenoidea</taxon>
        <taxon>Dreissenidae</taxon>
        <taxon>Dreissena</taxon>
    </lineage>
</organism>
<evidence type="ECO:0000256" key="2">
    <source>
        <dbReference type="ARBA" id="ARBA00023015"/>
    </source>
</evidence>
<dbReference type="GO" id="GO:0005634">
    <property type="term" value="C:nucleus"/>
    <property type="evidence" value="ECO:0007669"/>
    <property type="project" value="UniProtKB-SubCell"/>
</dbReference>
<dbReference type="EMBL" id="JAIWYP010000008">
    <property type="protein sequence ID" value="KAH3785540.1"/>
    <property type="molecule type" value="Genomic_DNA"/>
</dbReference>
<accession>A0A9D4ISZ9</accession>
<evidence type="ECO:0000256" key="4">
    <source>
        <dbReference type="ARBA" id="ARBA00023242"/>
    </source>
</evidence>
<dbReference type="Pfam" id="PF07527">
    <property type="entry name" value="Hairy_orange"/>
    <property type="match status" value="1"/>
</dbReference>
<keyword evidence="2" id="KW-0805">Transcription regulation</keyword>